<dbReference type="EMBL" id="MLJW01007253">
    <property type="protein sequence ID" value="OIQ65530.1"/>
    <property type="molecule type" value="Genomic_DNA"/>
</dbReference>
<keyword evidence="2 5" id="KW-0812">Transmembrane</keyword>
<dbReference type="InterPro" id="IPR050598">
    <property type="entry name" value="AminoAcid_Transporter"/>
</dbReference>
<evidence type="ECO:0000256" key="2">
    <source>
        <dbReference type="ARBA" id="ARBA00022692"/>
    </source>
</evidence>
<evidence type="ECO:0000256" key="1">
    <source>
        <dbReference type="ARBA" id="ARBA00004141"/>
    </source>
</evidence>
<proteinExistence type="predicted"/>
<gene>
    <name evidence="6" type="ORF">GALL_529100</name>
</gene>
<name>A0A1J5P376_9ZZZZ</name>
<feature type="transmembrane region" description="Helical" evidence="5">
    <location>
        <begin position="102"/>
        <end position="122"/>
    </location>
</feature>
<evidence type="ECO:0000256" key="3">
    <source>
        <dbReference type="ARBA" id="ARBA00022989"/>
    </source>
</evidence>
<feature type="transmembrane region" description="Helical" evidence="5">
    <location>
        <begin position="69"/>
        <end position="90"/>
    </location>
</feature>
<dbReference type="InterPro" id="IPR002293">
    <property type="entry name" value="AA/rel_permease1"/>
</dbReference>
<comment type="subcellular location">
    <subcellularLocation>
        <location evidence="1">Membrane</location>
        <topology evidence="1">Multi-pass membrane protein</topology>
    </subcellularLocation>
</comment>
<dbReference type="Gene3D" id="1.20.1740.10">
    <property type="entry name" value="Amino acid/polyamine transporter I"/>
    <property type="match status" value="1"/>
</dbReference>
<dbReference type="AlphaFoldDB" id="A0A1J5P376"/>
<accession>A0A1J5P376</accession>
<evidence type="ECO:0000256" key="4">
    <source>
        <dbReference type="ARBA" id="ARBA00023136"/>
    </source>
</evidence>
<dbReference type="Pfam" id="PF13520">
    <property type="entry name" value="AA_permease_2"/>
    <property type="match status" value="1"/>
</dbReference>
<dbReference type="PANTHER" id="PTHR11785:SF512">
    <property type="entry name" value="SOBREMESA, ISOFORM B"/>
    <property type="match status" value="1"/>
</dbReference>
<dbReference type="GO" id="GO:0015179">
    <property type="term" value="F:L-amino acid transmembrane transporter activity"/>
    <property type="evidence" value="ECO:0007669"/>
    <property type="project" value="TreeGrafter"/>
</dbReference>
<sequence length="173" mass="19151">MICIGLVSSISAMMWIGPRVMMTMGEDIPALQVFSRKTGQGAPAYALIFQLAVASLMLLTRSFEAVLDFIQFALLFCSFFTVLGVIKLRITQPDLPRPYRAWGYPITPVVFLLVTLFMMYYLVVERPLQSFLGVLMMVSGLLIYALFRKRDAAGSATISPGHSKLPGQSSGRD</sequence>
<comment type="caution">
    <text evidence="6">The sequence shown here is derived from an EMBL/GenBank/DDBJ whole genome shotgun (WGS) entry which is preliminary data.</text>
</comment>
<feature type="transmembrane region" description="Helical" evidence="5">
    <location>
        <begin position="44"/>
        <end position="63"/>
    </location>
</feature>
<dbReference type="PANTHER" id="PTHR11785">
    <property type="entry name" value="AMINO ACID TRANSPORTER"/>
    <property type="match status" value="1"/>
</dbReference>
<evidence type="ECO:0008006" key="7">
    <source>
        <dbReference type="Google" id="ProtNLM"/>
    </source>
</evidence>
<feature type="transmembrane region" description="Helical" evidence="5">
    <location>
        <begin position="128"/>
        <end position="147"/>
    </location>
</feature>
<protein>
    <recommendedName>
        <fullName evidence="7">Amino acid permease-associated region</fullName>
    </recommendedName>
</protein>
<organism evidence="6">
    <name type="scientific">mine drainage metagenome</name>
    <dbReference type="NCBI Taxonomy" id="410659"/>
    <lineage>
        <taxon>unclassified sequences</taxon>
        <taxon>metagenomes</taxon>
        <taxon>ecological metagenomes</taxon>
    </lineage>
</organism>
<evidence type="ECO:0000256" key="5">
    <source>
        <dbReference type="SAM" id="Phobius"/>
    </source>
</evidence>
<dbReference type="GO" id="GO:0016020">
    <property type="term" value="C:membrane"/>
    <property type="evidence" value="ECO:0007669"/>
    <property type="project" value="UniProtKB-SubCell"/>
</dbReference>
<keyword evidence="4 5" id="KW-0472">Membrane</keyword>
<keyword evidence="3 5" id="KW-1133">Transmembrane helix</keyword>
<evidence type="ECO:0000313" key="6">
    <source>
        <dbReference type="EMBL" id="OIQ65530.1"/>
    </source>
</evidence>
<reference evidence="6" key="1">
    <citation type="submission" date="2016-10" db="EMBL/GenBank/DDBJ databases">
        <title>Sequence of Gallionella enrichment culture.</title>
        <authorList>
            <person name="Poehlein A."/>
            <person name="Muehling M."/>
            <person name="Daniel R."/>
        </authorList>
    </citation>
    <scope>NUCLEOTIDE SEQUENCE</scope>
</reference>